<dbReference type="InterPro" id="IPR027304">
    <property type="entry name" value="Trigger_fact/SurA_dom_sf"/>
</dbReference>
<dbReference type="Proteomes" id="UP000190037">
    <property type="component" value="Unassembled WGS sequence"/>
</dbReference>
<evidence type="ECO:0000256" key="1">
    <source>
        <dbReference type="SAM" id="MobiDB-lite"/>
    </source>
</evidence>
<reference evidence="2 3" key="1">
    <citation type="submission" date="2017-03" db="EMBL/GenBank/DDBJ databases">
        <title>Draft genome sequence of Streptomyces scabrisporus NF3, endophyte isolated from Amphipterygium adstringens.</title>
        <authorList>
            <person name="Vazquez M."/>
            <person name="Ceapa C.D."/>
            <person name="Rodriguez Luna D."/>
            <person name="Sanchez Esquivel S."/>
        </authorList>
    </citation>
    <scope>NUCLEOTIDE SEQUENCE [LARGE SCALE GENOMIC DNA]</scope>
    <source>
        <strain evidence="2 3">NF3</strain>
    </source>
</reference>
<keyword evidence="3" id="KW-1185">Reference proteome</keyword>
<dbReference type="SUPFAM" id="SSF109998">
    <property type="entry name" value="Triger factor/SurA peptide-binding domain-like"/>
    <property type="match status" value="1"/>
</dbReference>
<dbReference type="Pfam" id="PF13624">
    <property type="entry name" value="SurA_N_3"/>
    <property type="match status" value="1"/>
</dbReference>
<evidence type="ECO:0008006" key="4">
    <source>
        <dbReference type="Google" id="ProtNLM"/>
    </source>
</evidence>
<accession>A0A1T3NX19</accession>
<organism evidence="2 3">
    <name type="scientific">Embleya scabrispora</name>
    <dbReference type="NCBI Taxonomy" id="159449"/>
    <lineage>
        <taxon>Bacteria</taxon>
        <taxon>Bacillati</taxon>
        <taxon>Actinomycetota</taxon>
        <taxon>Actinomycetes</taxon>
        <taxon>Kitasatosporales</taxon>
        <taxon>Streptomycetaceae</taxon>
        <taxon>Embleya</taxon>
    </lineage>
</organism>
<comment type="caution">
    <text evidence="2">The sequence shown here is derived from an EMBL/GenBank/DDBJ whole genome shotgun (WGS) entry which is preliminary data.</text>
</comment>
<evidence type="ECO:0000313" key="3">
    <source>
        <dbReference type="Proteomes" id="UP000190037"/>
    </source>
</evidence>
<sequence>MGRTSAVADSRTAVQRHRASGVRVSRTSRSVPVDSAHRRRRAASRARVAAVGLVLVTGFALSGCSESKAGAAAMVGGERIEISTLNAKVDKLEQAFSRQNLPLNGTSAQLEANQAELVQLISRRVIAEAAERNHVGLNATQVLQARRTLEARLGGPQNLEARLVRIGVLPAEVDDFVRTEALKAEIARVRHIDLGTADGQAQLDAYLGDVATSMKIKVNPRYGTWDSAKLTTTAASYSWLAPGTQPAAGSADAPPGAASGT</sequence>
<protein>
    <recommendedName>
        <fullName evidence="4">SurA N-terminal domain-containing protein</fullName>
    </recommendedName>
</protein>
<dbReference type="AlphaFoldDB" id="A0A1T3NX19"/>
<dbReference type="EMBL" id="MWQN01000001">
    <property type="protein sequence ID" value="OPC81324.1"/>
    <property type="molecule type" value="Genomic_DNA"/>
</dbReference>
<feature type="region of interest" description="Disordered" evidence="1">
    <location>
        <begin position="1"/>
        <end position="39"/>
    </location>
</feature>
<name>A0A1T3NX19_9ACTN</name>
<proteinExistence type="predicted"/>
<feature type="compositionally biased region" description="Low complexity" evidence="1">
    <location>
        <begin position="21"/>
        <end position="33"/>
    </location>
</feature>
<gene>
    <name evidence="2" type="ORF">B4N89_10530</name>
</gene>
<dbReference type="STRING" id="159449.B4N89_10530"/>
<evidence type="ECO:0000313" key="2">
    <source>
        <dbReference type="EMBL" id="OPC81324.1"/>
    </source>
</evidence>